<keyword evidence="16 18" id="KW-0407">Ion channel</keyword>
<gene>
    <name evidence="21" type="ORF">RRG08_038680</name>
</gene>
<evidence type="ECO:0000259" key="19">
    <source>
        <dbReference type="Pfam" id="PF02931"/>
    </source>
</evidence>
<dbReference type="GO" id="GO:0004890">
    <property type="term" value="F:GABA-A receptor activity"/>
    <property type="evidence" value="ECO:0007669"/>
    <property type="project" value="InterPro"/>
</dbReference>
<dbReference type="InterPro" id="IPR006202">
    <property type="entry name" value="Neur_chan_lig-bd"/>
</dbReference>
<evidence type="ECO:0000256" key="2">
    <source>
        <dbReference type="ARBA" id="ARBA00022475"/>
    </source>
</evidence>
<evidence type="ECO:0000256" key="13">
    <source>
        <dbReference type="ARBA" id="ARBA00023214"/>
    </source>
</evidence>
<evidence type="ECO:0000256" key="11">
    <source>
        <dbReference type="ARBA" id="ARBA00023173"/>
    </source>
</evidence>
<name>A0AAE0ZIP5_9GAST</name>
<dbReference type="Pfam" id="PF02931">
    <property type="entry name" value="Neur_chan_LBD"/>
    <property type="match status" value="1"/>
</dbReference>
<dbReference type="InterPro" id="IPR036719">
    <property type="entry name" value="Neuro-gated_channel_TM_sf"/>
</dbReference>
<evidence type="ECO:0000256" key="16">
    <source>
        <dbReference type="ARBA" id="ARBA00023303"/>
    </source>
</evidence>
<dbReference type="CDD" id="cd19007">
    <property type="entry name" value="LGIC_ECD_GABAR_GRD-like"/>
    <property type="match status" value="1"/>
</dbReference>
<dbReference type="CDD" id="cd19049">
    <property type="entry name" value="LGIC_TM_anion"/>
    <property type="match status" value="1"/>
</dbReference>
<evidence type="ECO:0000256" key="18">
    <source>
        <dbReference type="RuleBase" id="RU000687"/>
    </source>
</evidence>
<dbReference type="FunFam" id="2.70.170.10:FF:000045">
    <property type="entry name" value="Predicted protein"/>
    <property type="match status" value="1"/>
</dbReference>
<evidence type="ECO:0000313" key="22">
    <source>
        <dbReference type="Proteomes" id="UP001283361"/>
    </source>
</evidence>
<evidence type="ECO:0000256" key="6">
    <source>
        <dbReference type="ARBA" id="ARBA00023018"/>
    </source>
</evidence>
<dbReference type="GO" id="GO:0005230">
    <property type="term" value="F:extracellular ligand-gated monoatomic ion channel activity"/>
    <property type="evidence" value="ECO:0007669"/>
    <property type="project" value="InterPro"/>
</dbReference>
<keyword evidence="13" id="KW-0868">Chloride</keyword>
<comment type="caution">
    <text evidence="21">The sequence shown here is derived from an EMBL/GenBank/DDBJ whole genome shotgun (WGS) entry which is preliminary data.</text>
</comment>
<dbReference type="PRINTS" id="PR00252">
    <property type="entry name" value="NRIONCHANNEL"/>
</dbReference>
<evidence type="ECO:0000256" key="3">
    <source>
        <dbReference type="ARBA" id="ARBA00022692"/>
    </source>
</evidence>
<dbReference type="SUPFAM" id="SSF63712">
    <property type="entry name" value="Nicotinic receptor ligand binding domain-like"/>
    <property type="match status" value="1"/>
</dbReference>
<dbReference type="NCBIfam" id="TIGR00860">
    <property type="entry name" value="LIC"/>
    <property type="match status" value="1"/>
</dbReference>
<keyword evidence="8 18" id="KW-0472">Membrane</keyword>
<dbReference type="InterPro" id="IPR036734">
    <property type="entry name" value="Neur_chan_lig-bd_sf"/>
</dbReference>
<dbReference type="Proteomes" id="UP001283361">
    <property type="component" value="Unassembled WGS sequence"/>
</dbReference>
<keyword evidence="22" id="KW-1185">Reference proteome</keyword>
<dbReference type="PRINTS" id="PR00253">
    <property type="entry name" value="GABAARECEPTR"/>
</dbReference>
<evidence type="ECO:0000256" key="17">
    <source>
        <dbReference type="ARBA" id="ARBA00034104"/>
    </source>
</evidence>
<dbReference type="SUPFAM" id="SSF90112">
    <property type="entry name" value="Neurotransmitter-gated ion-channel transmembrane pore"/>
    <property type="match status" value="1"/>
</dbReference>
<dbReference type="InterPro" id="IPR006029">
    <property type="entry name" value="Neurotrans-gated_channel_TM"/>
</dbReference>
<keyword evidence="10" id="KW-0675">Receptor</keyword>
<dbReference type="AlphaFoldDB" id="A0AAE0ZIP5"/>
<evidence type="ECO:0000256" key="9">
    <source>
        <dbReference type="ARBA" id="ARBA00023157"/>
    </source>
</evidence>
<dbReference type="InterPro" id="IPR006028">
    <property type="entry name" value="GABAA/Glycine_rcpt"/>
</dbReference>
<protein>
    <submittedName>
        <fullName evidence="21">Uncharacterized protein</fullName>
    </submittedName>
</protein>
<evidence type="ECO:0000259" key="20">
    <source>
        <dbReference type="Pfam" id="PF02932"/>
    </source>
</evidence>
<dbReference type="PROSITE" id="PS00236">
    <property type="entry name" value="NEUROTR_ION_CHANNEL"/>
    <property type="match status" value="1"/>
</dbReference>
<dbReference type="PRINTS" id="PR01079">
    <property type="entry name" value="GABAARALPHA"/>
</dbReference>
<comment type="subcellular location">
    <subcellularLocation>
        <location evidence="17">Postsynaptic cell membrane</location>
        <topology evidence="17">Multi-pass membrane protein</topology>
    </subcellularLocation>
</comment>
<keyword evidence="9" id="KW-1015">Disulfide bond</keyword>
<keyword evidence="5 18" id="KW-1133">Transmembrane helix</keyword>
<evidence type="ECO:0000256" key="7">
    <source>
        <dbReference type="ARBA" id="ARBA00023065"/>
    </source>
</evidence>
<evidence type="ECO:0000256" key="4">
    <source>
        <dbReference type="ARBA" id="ARBA00022729"/>
    </source>
</evidence>
<feature type="domain" description="Neurotransmitter-gated ion-channel ligand-binding" evidence="19">
    <location>
        <begin position="6"/>
        <end position="192"/>
    </location>
</feature>
<evidence type="ECO:0000256" key="5">
    <source>
        <dbReference type="ARBA" id="ARBA00022989"/>
    </source>
</evidence>
<sequence length="408" mass="46154">MGEQARGAPITVNADLSLRSMGPISEMDMIYTLDCYFRQQWLDLRLAMNVSLENLTLGINILERIWHPDTVFYNGQQSFLHSITSHNRFLRIAADGMVLFSQRLTIRATCVMHLENFPMDLQRCPLAFGSFAYSTDDVHYRWRYGPAASIELAPDLRLSQFDLVGFPLTNYTGVVKGAVHSVLRVTFHLSRHTGYFLINLYLPCCLLVVLSFVSFWINREATAERIALGSTTVLTLTILGIENKSQLPKVSYITALDIYVALCFVFVLATTIEFAVVHYFTKYGTGEPLMVSSDEESSMDEMTSDDIENMSLGSLSVENGNFSVKNFPWPPQQVNVKVGIMAKICHCLTKTKIKIPKGKLSAFNNSVSRVDRAARVIFPLIFTIINVMYCVAYYFWAFAGQYENLTYN</sequence>
<dbReference type="EMBL" id="JAWDGP010003865">
    <property type="protein sequence ID" value="KAK3770169.1"/>
    <property type="molecule type" value="Genomic_DNA"/>
</dbReference>
<evidence type="ECO:0000256" key="14">
    <source>
        <dbReference type="ARBA" id="ARBA00023257"/>
    </source>
</evidence>
<dbReference type="InterPro" id="IPR038050">
    <property type="entry name" value="Neuro_actylchol_rec"/>
</dbReference>
<keyword evidence="11" id="KW-0869">Chloride channel</keyword>
<dbReference type="Gene3D" id="1.20.58.390">
    <property type="entry name" value="Neurotransmitter-gated ion-channel transmembrane domain"/>
    <property type="match status" value="1"/>
</dbReference>
<keyword evidence="2" id="KW-1003">Cell membrane</keyword>
<feature type="domain" description="Neurotransmitter-gated ion-channel transmembrane" evidence="20">
    <location>
        <begin position="200"/>
        <end position="282"/>
    </location>
</feature>
<keyword evidence="1 18" id="KW-0813">Transport</keyword>
<comment type="caution">
    <text evidence="18">Lacks conserved residue(s) required for the propagation of feature annotation.</text>
</comment>
<dbReference type="InterPro" id="IPR001390">
    <property type="entry name" value="GABAAa_rcpt"/>
</dbReference>
<keyword evidence="15" id="KW-1071">Ligand-gated ion channel</keyword>
<reference evidence="21" key="1">
    <citation type="journal article" date="2023" name="G3 (Bethesda)">
        <title>A reference genome for the long-term kleptoplast-retaining sea slug Elysia crispata morphotype clarki.</title>
        <authorList>
            <person name="Eastman K.E."/>
            <person name="Pendleton A.L."/>
            <person name="Shaikh M.A."/>
            <person name="Suttiyut T."/>
            <person name="Ogas R."/>
            <person name="Tomko P."/>
            <person name="Gavelis G."/>
            <person name="Widhalm J.R."/>
            <person name="Wisecaver J.H."/>
        </authorList>
    </citation>
    <scope>NUCLEOTIDE SEQUENCE</scope>
    <source>
        <strain evidence="21">ECLA1</strain>
    </source>
</reference>
<evidence type="ECO:0000256" key="8">
    <source>
        <dbReference type="ARBA" id="ARBA00023136"/>
    </source>
</evidence>
<dbReference type="Pfam" id="PF02932">
    <property type="entry name" value="Neur_chan_memb"/>
    <property type="match status" value="1"/>
</dbReference>
<dbReference type="PANTHER" id="PTHR18945">
    <property type="entry name" value="NEUROTRANSMITTER GATED ION CHANNEL"/>
    <property type="match status" value="1"/>
</dbReference>
<comment type="similarity">
    <text evidence="18">Belongs to the ligand-gated ion channel (TC 1.A.9) family.</text>
</comment>
<dbReference type="InterPro" id="IPR018000">
    <property type="entry name" value="Neurotransmitter_ion_chnl_CS"/>
</dbReference>
<dbReference type="GO" id="GO:0034707">
    <property type="term" value="C:chloride channel complex"/>
    <property type="evidence" value="ECO:0007669"/>
    <property type="project" value="UniProtKB-KW"/>
</dbReference>
<evidence type="ECO:0000256" key="10">
    <source>
        <dbReference type="ARBA" id="ARBA00023170"/>
    </source>
</evidence>
<dbReference type="GO" id="GO:0005254">
    <property type="term" value="F:chloride channel activity"/>
    <property type="evidence" value="ECO:0007669"/>
    <property type="project" value="UniProtKB-KW"/>
</dbReference>
<evidence type="ECO:0000256" key="12">
    <source>
        <dbReference type="ARBA" id="ARBA00023180"/>
    </source>
</evidence>
<keyword evidence="12" id="KW-0325">Glycoprotein</keyword>
<proteinExistence type="inferred from homology"/>
<evidence type="ECO:0000256" key="15">
    <source>
        <dbReference type="ARBA" id="ARBA00023286"/>
    </source>
</evidence>
<keyword evidence="4" id="KW-0732">Signal</keyword>
<evidence type="ECO:0000313" key="21">
    <source>
        <dbReference type="EMBL" id="KAK3770169.1"/>
    </source>
</evidence>
<feature type="transmembrane region" description="Helical" evidence="18">
    <location>
        <begin position="376"/>
        <end position="396"/>
    </location>
</feature>
<evidence type="ECO:0000256" key="1">
    <source>
        <dbReference type="ARBA" id="ARBA00022448"/>
    </source>
</evidence>
<dbReference type="InterPro" id="IPR006201">
    <property type="entry name" value="Neur_channel"/>
</dbReference>
<feature type="transmembrane region" description="Helical" evidence="18">
    <location>
        <begin position="194"/>
        <end position="217"/>
    </location>
</feature>
<keyword evidence="14" id="KW-0628">Postsynaptic cell membrane</keyword>
<organism evidence="21 22">
    <name type="scientific">Elysia crispata</name>
    <name type="common">lettuce slug</name>
    <dbReference type="NCBI Taxonomy" id="231223"/>
    <lineage>
        <taxon>Eukaryota</taxon>
        <taxon>Metazoa</taxon>
        <taxon>Spiralia</taxon>
        <taxon>Lophotrochozoa</taxon>
        <taxon>Mollusca</taxon>
        <taxon>Gastropoda</taxon>
        <taxon>Heterobranchia</taxon>
        <taxon>Euthyneura</taxon>
        <taxon>Panpulmonata</taxon>
        <taxon>Sacoglossa</taxon>
        <taxon>Placobranchoidea</taxon>
        <taxon>Plakobranchidae</taxon>
        <taxon>Elysia</taxon>
    </lineage>
</organism>
<feature type="transmembrane region" description="Helical" evidence="18">
    <location>
        <begin position="258"/>
        <end position="280"/>
    </location>
</feature>
<keyword evidence="6" id="KW-0770">Synapse</keyword>
<dbReference type="GO" id="GO:0045211">
    <property type="term" value="C:postsynaptic membrane"/>
    <property type="evidence" value="ECO:0007669"/>
    <property type="project" value="UniProtKB-SubCell"/>
</dbReference>
<dbReference type="Gene3D" id="2.70.170.10">
    <property type="entry name" value="Neurotransmitter-gated ion-channel ligand-binding domain"/>
    <property type="match status" value="1"/>
</dbReference>
<keyword evidence="7 18" id="KW-0406">Ion transport</keyword>
<accession>A0AAE0ZIP5</accession>
<keyword evidence="3 18" id="KW-0812">Transmembrane</keyword>